<keyword evidence="8" id="KW-1064">Adaptive immunity</keyword>
<organism evidence="9 10">
    <name type="scientific">Sus scrofa</name>
    <name type="common">Pig</name>
    <dbReference type="NCBI Taxonomy" id="9823"/>
    <lineage>
        <taxon>Eukaryota</taxon>
        <taxon>Metazoa</taxon>
        <taxon>Chordata</taxon>
        <taxon>Craniata</taxon>
        <taxon>Vertebrata</taxon>
        <taxon>Euteleostomi</taxon>
        <taxon>Mammalia</taxon>
        <taxon>Eutheria</taxon>
        <taxon>Laurasiatheria</taxon>
        <taxon>Artiodactyla</taxon>
        <taxon>Suina</taxon>
        <taxon>Suidae</taxon>
        <taxon>Sus</taxon>
    </lineage>
</organism>
<dbReference type="SUPFAM" id="SSF48726">
    <property type="entry name" value="Immunoglobulin"/>
    <property type="match status" value="1"/>
</dbReference>
<dbReference type="InParanoid" id="A0A286ZM74"/>
<evidence type="ECO:0000256" key="6">
    <source>
        <dbReference type="ARBA" id="ARBA00023180"/>
    </source>
</evidence>
<evidence type="ECO:0000256" key="3">
    <source>
        <dbReference type="ARBA" id="ARBA00022729"/>
    </source>
</evidence>
<dbReference type="Pfam" id="PF07686">
    <property type="entry name" value="V-set"/>
    <property type="match status" value="1"/>
</dbReference>
<keyword evidence="4" id="KW-0472">Membrane</keyword>
<dbReference type="SMART" id="SM00406">
    <property type="entry name" value="IGv"/>
    <property type="match status" value="1"/>
</dbReference>
<evidence type="ECO:0000256" key="8">
    <source>
        <dbReference type="ARBA" id="ARBA00043266"/>
    </source>
</evidence>
<dbReference type="InterPro" id="IPR003599">
    <property type="entry name" value="Ig_sub"/>
</dbReference>
<dbReference type="Proteomes" id="UP000008227">
    <property type="component" value="Chromosome 7"/>
</dbReference>
<name>A0A286ZM74_PIG</name>
<dbReference type="Bgee" id="ENSSSCG00000033104">
    <property type="expression patterns" value="Expressed in blood and 25 other cell types or tissues"/>
</dbReference>
<dbReference type="InterPro" id="IPR013106">
    <property type="entry name" value="Ig_V-set"/>
</dbReference>
<dbReference type="Ensembl" id="ENSSSCT00000037557.2">
    <property type="protein sequence ID" value="ENSSSCP00000056584.1"/>
    <property type="gene ID" value="ENSSSCG00000056989.1"/>
</dbReference>
<dbReference type="InterPro" id="IPR036179">
    <property type="entry name" value="Ig-like_dom_sf"/>
</dbReference>
<keyword evidence="6" id="KW-0325">Glycoprotein</keyword>
<keyword evidence="3" id="KW-0732">Signal</keyword>
<evidence type="ECO:0000313" key="9">
    <source>
        <dbReference type="Ensembl" id="ENSSSCP00000056584.1"/>
    </source>
</evidence>
<dbReference type="ExpressionAtlas" id="A0A286ZM74">
    <property type="expression patterns" value="baseline and differential"/>
</dbReference>
<proteinExistence type="predicted"/>
<keyword evidence="8" id="KW-1279">T cell receptor</keyword>
<comment type="subcellular location">
    <subcellularLocation>
        <location evidence="1">Cell membrane</location>
    </subcellularLocation>
</comment>
<evidence type="ECO:0000256" key="1">
    <source>
        <dbReference type="ARBA" id="ARBA00004236"/>
    </source>
</evidence>
<dbReference type="GO" id="GO:0042101">
    <property type="term" value="C:T cell receptor complex"/>
    <property type="evidence" value="ECO:0007669"/>
    <property type="project" value="UniProtKB-KW"/>
</dbReference>
<reference evidence="10" key="1">
    <citation type="submission" date="2009-11" db="EMBL/GenBank/DDBJ databases">
        <authorList>
            <consortium name="Porcine genome sequencing project"/>
        </authorList>
    </citation>
    <scope>NUCLEOTIDE SEQUENCE [LARGE SCALE GENOMIC DNA]</scope>
    <source>
        <strain evidence="10">Duroc</strain>
    </source>
</reference>
<dbReference type="GeneTree" id="ENSGT00900000140957"/>
<keyword evidence="10" id="KW-1185">Reference proteome</keyword>
<evidence type="ECO:0000256" key="7">
    <source>
        <dbReference type="ARBA" id="ARBA00038651"/>
    </source>
</evidence>
<evidence type="ECO:0000256" key="2">
    <source>
        <dbReference type="ARBA" id="ARBA00022475"/>
    </source>
</evidence>
<dbReference type="Gene3D" id="2.60.40.10">
    <property type="entry name" value="Immunoglobulins"/>
    <property type="match status" value="1"/>
</dbReference>
<keyword evidence="5" id="KW-1015">Disulfide bond</keyword>
<dbReference type="InterPro" id="IPR013783">
    <property type="entry name" value="Ig-like_fold"/>
</dbReference>
<dbReference type="SMART" id="SM00409">
    <property type="entry name" value="IG"/>
    <property type="match status" value="1"/>
</dbReference>
<keyword evidence="8" id="KW-0391">Immunity</keyword>
<dbReference type="AlphaFoldDB" id="A0A286ZM74"/>
<protein>
    <submittedName>
        <fullName evidence="9">Uncharacterized protein</fullName>
    </submittedName>
</protein>
<reference evidence="9" key="4">
    <citation type="submission" date="2025-09" db="UniProtKB">
        <authorList>
            <consortium name="Ensembl"/>
        </authorList>
    </citation>
    <scope>IDENTIFICATION</scope>
</reference>
<reference evidence="9" key="2">
    <citation type="journal article" date="2020" name="Gigascience">
        <title>An improved pig reference genome sequence to enable pig genetics and genomics research.</title>
        <authorList>
            <person name="Warr A."/>
            <person name="Affara N."/>
            <person name="Aken B."/>
            <person name="Beiki H."/>
            <person name="Bickhart D.M."/>
            <person name="Billis K."/>
            <person name="Chow W."/>
            <person name="Eory L."/>
            <person name="Finlayson H.A."/>
            <person name="Flicek P."/>
            <person name="Giron C.G."/>
            <person name="Griffin D.K."/>
            <person name="Hall R."/>
            <person name="Hannum G."/>
            <person name="Hourlier T."/>
            <person name="Howe K."/>
            <person name="Hume D.A."/>
            <person name="Izuogu O."/>
            <person name="Kim K."/>
            <person name="Koren S."/>
            <person name="Liu H."/>
            <person name="Manchanda N."/>
            <person name="Martin F.J."/>
            <person name="Nonneman D.J."/>
            <person name="O'Connor R.E."/>
            <person name="Phillippy A.M."/>
            <person name="Rohrer G.A."/>
            <person name="Rosen B.D."/>
            <person name="Rund L.A."/>
            <person name="Sargent C.A."/>
            <person name="Schook L.B."/>
            <person name="Schroeder S.G."/>
            <person name="Schwartz A.S."/>
            <person name="Skinner B.M."/>
            <person name="Talbot R."/>
            <person name="Tseng E."/>
            <person name="Tuggle C.K."/>
            <person name="Watson M."/>
            <person name="Smith T.P.L."/>
            <person name="Archibald A.L."/>
        </authorList>
    </citation>
    <scope>NUCLEOTIDE SEQUENCE [LARGE SCALE GENOMIC DNA]</scope>
    <source>
        <strain evidence="9">Duroc</strain>
    </source>
</reference>
<dbReference type="PANTHER" id="PTHR19339">
    <property type="entry name" value="T CELL RECEPTOR ALPHA VARIABLE 39"/>
    <property type="match status" value="1"/>
</dbReference>
<evidence type="ECO:0000313" key="10">
    <source>
        <dbReference type="Proteomes" id="UP000008227"/>
    </source>
</evidence>
<dbReference type="PANTHER" id="PTHR19339:SF2">
    <property type="entry name" value="T CELL RECEPTOR ALPHA VARIABLE 22"/>
    <property type="match status" value="1"/>
</dbReference>
<keyword evidence="2" id="KW-1003">Cell membrane</keyword>
<reference evidence="9" key="3">
    <citation type="submission" date="2025-08" db="UniProtKB">
        <authorList>
            <consortium name="Ensembl"/>
        </authorList>
    </citation>
    <scope>IDENTIFICATION</scope>
</reference>
<dbReference type="InterPro" id="IPR051896">
    <property type="entry name" value="TCR_alpha_variable"/>
</dbReference>
<comment type="subunit">
    <text evidence="7">Alpha-beta TR is a heterodimer composed of an alpha and beta chain; disulfide-linked. The alpha-beta TR is associated with the transmembrane signaling CD3 coreceptor proteins to form the TR-CD3 (TcR or TCR). The assembly of alpha-beta TR heterodimers with CD3 occurs in the endoplasmic reticulum where a single alpha-beta TR heterodimer associates with one CD3D-CD3E heterodimer, one CD3G-CD3E heterodimer and one CD247 homodimer forming a stable octameric structure. CD3D-CD3E and CD3G-CD3E heterodimers preferentially associate with TR alpha and TR beta chains, respectively. The association of the CD247 homodimer is the last step of TcR assembly in the endoplasmic reticulum and is required for transport to the cell surface.</text>
</comment>
<sequence>MKGLVRPVLGLLLAQVCCVRGMDVEQRPPVLSLQEGASSTLWCNFSKATQYVHWYQQSRGGRLVHLFSIPSGTKKNGRLNATTVATERRSSLYISSAQTTDSATYLCAGEHSAPQAPAACTGTLRGAQPHLQPQSHHEATTGHSHCLLFLTYTGTLLNTDTFWPYRFGTFLFIFPSQSVSPSALESLLARRVASKKIEIK</sequence>
<dbReference type="InterPro" id="IPR007110">
    <property type="entry name" value="Ig-like_dom"/>
</dbReference>
<evidence type="ECO:0000256" key="4">
    <source>
        <dbReference type="ARBA" id="ARBA00023136"/>
    </source>
</evidence>
<evidence type="ECO:0000256" key="5">
    <source>
        <dbReference type="ARBA" id="ARBA00023157"/>
    </source>
</evidence>
<accession>A0A286ZM74</accession>
<dbReference type="PROSITE" id="PS50835">
    <property type="entry name" value="IG_LIKE"/>
    <property type="match status" value="1"/>
</dbReference>